<dbReference type="STRING" id="89065.SAMN05216605_12215"/>
<protein>
    <submittedName>
        <fullName evidence="1">Uncharacterized protein</fullName>
    </submittedName>
</protein>
<gene>
    <name evidence="1" type="ORF">SAMN05216605_12215</name>
</gene>
<organism evidence="1 2">
    <name type="scientific">Pseudomonas abietaniphila</name>
    <dbReference type="NCBI Taxonomy" id="89065"/>
    <lineage>
        <taxon>Bacteria</taxon>
        <taxon>Pseudomonadati</taxon>
        <taxon>Pseudomonadota</taxon>
        <taxon>Gammaproteobacteria</taxon>
        <taxon>Pseudomonadales</taxon>
        <taxon>Pseudomonadaceae</taxon>
        <taxon>Pseudomonas</taxon>
    </lineage>
</organism>
<dbReference type="EMBL" id="FNCO01000022">
    <property type="protein sequence ID" value="SDJ14086.1"/>
    <property type="molecule type" value="Genomic_DNA"/>
</dbReference>
<proteinExistence type="predicted"/>
<reference evidence="2" key="1">
    <citation type="submission" date="2016-10" db="EMBL/GenBank/DDBJ databases">
        <authorList>
            <person name="Varghese N."/>
            <person name="Submissions S."/>
        </authorList>
    </citation>
    <scope>NUCLEOTIDE SEQUENCE [LARGE SCALE GENOMIC DNA]</scope>
    <source>
        <strain evidence="2">ATCC 700689</strain>
    </source>
</reference>
<evidence type="ECO:0000313" key="2">
    <source>
        <dbReference type="Proteomes" id="UP000182894"/>
    </source>
</evidence>
<sequence length="85" mass="9155">MNIFKHAARACRSVSRALLVAPRVVLHAKPFVTPAIERVLETVARVLCVESHGVMVCGTSAASVAHFTNPHFSHQSTVLNKPAVL</sequence>
<evidence type="ECO:0000313" key="1">
    <source>
        <dbReference type="EMBL" id="SDJ14086.1"/>
    </source>
</evidence>
<dbReference type="OrthoDB" id="6909694at2"/>
<name>A0A1G8RAT5_9PSED</name>
<dbReference type="AlphaFoldDB" id="A0A1G8RAT5"/>
<dbReference type="Proteomes" id="UP000182894">
    <property type="component" value="Unassembled WGS sequence"/>
</dbReference>
<keyword evidence="2" id="KW-1185">Reference proteome</keyword>
<dbReference type="RefSeq" id="WP_074758403.1">
    <property type="nucleotide sequence ID" value="NZ_FNCO01000022.1"/>
</dbReference>
<accession>A0A1G8RAT5</accession>